<dbReference type="InterPro" id="IPR013783">
    <property type="entry name" value="Ig-like_fold"/>
</dbReference>
<dbReference type="PANTHER" id="PTHR16423">
    <property type="entry name" value="TREM-LIKE TRANSCRIPT PROTEIN"/>
    <property type="match status" value="1"/>
</dbReference>
<dbReference type="SUPFAM" id="SSF48726">
    <property type="entry name" value="Immunoglobulin"/>
    <property type="match status" value="1"/>
</dbReference>
<reference evidence="6" key="2">
    <citation type="submission" date="2025-09" db="UniProtKB">
        <authorList>
            <consortium name="Ensembl"/>
        </authorList>
    </citation>
    <scope>IDENTIFICATION</scope>
</reference>
<name>A0A8C3PLH4_9CHAR</name>
<dbReference type="Ensembl" id="ENSCPGT00000011598.1">
    <property type="protein sequence ID" value="ENSCPGP00000010567.1"/>
    <property type="gene ID" value="ENSCPGG00000007526.1"/>
</dbReference>
<feature type="region of interest" description="Disordered" evidence="4">
    <location>
        <begin position="1"/>
        <end position="34"/>
    </location>
</feature>
<dbReference type="InterPro" id="IPR007110">
    <property type="entry name" value="Ig-like_dom"/>
</dbReference>
<keyword evidence="3" id="KW-0393">Immunoglobulin domain</keyword>
<dbReference type="PANTHER" id="PTHR16423:SF3">
    <property type="entry name" value="TREM-LIKE TRANSCRIPT 2 PROTEIN"/>
    <property type="match status" value="1"/>
</dbReference>
<evidence type="ECO:0000256" key="3">
    <source>
        <dbReference type="ARBA" id="ARBA00023319"/>
    </source>
</evidence>
<dbReference type="Gene3D" id="2.60.40.10">
    <property type="entry name" value="Immunoglobulins"/>
    <property type="match status" value="1"/>
</dbReference>
<reference evidence="6" key="1">
    <citation type="submission" date="2025-08" db="UniProtKB">
        <authorList>
            <consortium name="Ensembl"/>
        </authorList>
    </citation>
    <scope>IDENTIFICATION</scope>
</reference>
<proteinExistence type="predicted"/>
<dbReference type="SMART" id="SM00409">
    <property type="entry name" value="IG"/>
    <property type="match status" value="1"/>
</dbReference>
<evidence type="ECO:0000313" key="7">
    <source>
        <dbReference type="Proteomes" id="UP000694419"/>
    </source>
</evidence>
<keyword evidence="7" id="KW-1185">Reference proteome</keyword>
<organism evidence="6 7">
    <name type="scientific">Calidris pygmaea</name>
    <name type="common">Spoon-billed sandpiper</name>
    <dbReference type="NCBI Taxonomy" id="425635"/>
    <lineage>
        <taxon>Eukaryota</taxon>
        <taxon>Metazoa</taxon>
        <taxon>Chordata</taxon>
        <taxon>Craniata</taxon>
        <taxon>Vertebrata</taxon>
        <taxon>Euteleostomi</taxon>
        <taxon>Archelosauria</taxon>
        <taxon>Archosauria</taxon>
        <taxon>Dinosauria</taxon>
        <taxon>Saurischia</taxon>
        <taxon>Theropoda</taxon>
        <taxon>Coelurosauria</taxon>
        <taxon>Aves</taxon>
        <taxon>Neognathae</taxon>
        <taxon>Neoaves</taxon>
        <taxon>Charadriiformes</taxon>
        <taxon>Scolopacidae</taxon>
        <taxon>Calidris</taxon>
    </lineage>
</organism>
<feature type="domain" description="Ig-like" evidence="5">
    <location>
        <begin position="13"/>
        <end position="131"/>
    </location>
</feature>
<keyword evidence="1" id="KW-0732">Signal</keyword>
<dbReference type="InterPro" id="IPR013106">
    <property type="entry name" value="Ig_V-set"/>
</dbReference>
<evidence type="ECO:0000256" key="2">
    <source>
        <dbReference type="ARBA" id="ARBA00023157"/>
    </source>
</evidence>
<protein>
    <recommendedName>
        <fullName evidence="5">Ig-like domain-containing protein</fullName>
    </recommendedName>
</protein>
<dbReference type="AlphaFoldDB" id="A0A8C3PLH4"/>
<evidence type="ECO:0000259" key="5">
    <source>
        <dbReference type="PROSITE" id="PS50835"/>
    </source>
</evidence>
<dbReference type="GO" id="GO:0009986">
    <property type="term" value="C:cell surface"/>
    <property type="evidence" value="ECO:0007669"/>
    <property type="project" value="TreeGrafter"/>
</dbReference>
<accession>A0A8C3PLH4</accession>
<dbReference type="Proteomes" id="UP000694419">
    <property type="component" value="Unplaced"/>
</dbReference>
<dbReference type="InterPro" id="IPR036179">
    <property type="entry name" value="Ig-like_dom_sf"/>
</dbReference>
<keyword evidence="2" id="KW-1015">Disulfide bond</keyword>
<evidence type="ECO:0000313" key="6">
    <source>
        <dbReference type="Ensembl" id="ENSCPGP00000010567.1"/>
    </source>
</evidence>
<evidence type="ECO:0000256" key="4">
    <source>
        <dbReference type="SAM" id="MobiDB-lite"/>
    </source>
</evidence>
<dbReference type="InterPro" id="IPR052314">
    <property type="entry name" value="Immune_rcpt_domain"/>
</dbReference>
<sequence length="144" mass="15776">NGSGPASAPLSSPHLPFAGLQAQAPEAEERRSEGSSLYIHCPYTAQTGHQQKKAWCRMRGDKCEPLVETSGGPTTYPYTTEATKGKIKIVDNRNYETVSITMTNLQAEDSGTYSCAHRSNSNQYIPFRTISLIVSKGEYLLPFS</sequence>
<dbReference type="InterPro" id="IPR003599">
    <property type="entry name" value="Ig_sub"/>
</dbReference>
<dbReference type="PROSITE" id="PS50835">
    <property type="entry name" value="IG_LIKE"/>
    <property type="match status" value="1"/>
</dbReference>
<evidence type="ECO:0000256" key="1">
    <source>
        <dbReference type="ARBA" id="ARBA00022729"/>
    </source>
</evidence>
<dbReference type="GO" id="GO:0038023">
    <property type="term" value="F:signaling receptor activity"/>
    <property type="evidence" value="ECO:0007669"/>
    <property type="project" value="TreeGrafter"/>
</dbReference>
<feature type="compositionally biased region" description="Low complexity" evidence="4">
    <location>
        <begin position="1"/>
        <end position="16"/>
    </location>
</feature>
<dbReference type="Pfam" id="PF07686">
    <property type="entry name" value="V-set"/>
    <property type="match status" value="1"/>
</dbReference>